<evidence type="ECO:0000313" key="2">
    <source>
        <dbReference type="Proteomes" id="UP001302486"/>
    </source>
</evidence>
<accession>A0AA97ELA6</accession>
<dbReference type="RefSeq" id="WP_316983210.1">
    <property type="nucleotide sequence ID" value="NZ_CP136521.1"/>
</dbReference>
<name>A0AA97ELA6_9FLAO</name>
<dbReference type="AlphaFoldDB" id="A0AA97ELA6"/>
<reference evidence="2" key="1">
    <citation type="submission" date="2024-06" db="EMBL/GenBank/DDBJ databases">
        <title>Hwangdonia haimaensis gen. nov., sp. nov., a member of the family Flavobacteriaceae isolated from the haima cold seep.</title>
        <authorList>
            <person name="Li J."/>
        </authorList>
    </citation>
    <scope>NUCLEOTIDE SEQUENCE [LARGE SCALE GENOMIC DNA]</scope>
    <source>
        <strain evidence="2">SCSIO 19198</strain>
    </source>
</reference>
<sequence length="369" mass="43280">MAELLKNIYNQKFFDSFIDSMQRIKSDFDKNSFLDCIYDNEWESRELKQRMRHISIVLKNHLSDNFNENVSTILNLISQLKKNEIREESIEFMFLPDFIELYGLENYNTSIKAFEQITQFTSCEFAVRPFIIKYEIEMIKQMNLWSRHKHPMVRRLASEGCRPRLPWAKAIPSLKNNPTPIISILEELKNDTSESVRRSVANNLNDISKDNPNTVIDLAKNWQGKTTETDWVIKHGCRTLLKQGHPEVMELFGFGAIDKVKIKNFKILTPKVKIGSFLEFIFELKNNNKIASKIRLEYGLYYQKANGSLSKKVFKISEKQYPGNSTTQIKRKQSFKIITTRKFNIGKHQLSIIINGKEFNKVDFELIEK</sequence>
<dbReference type="KEGG" id="hws:RNZ46_16175"/>
<keyword evidence="2" id="KW-1185">Reference proteome</keyword>
<dbReference type="InterPro" id="IPR014825">
    <property type="entry name" value="DNA_alkylation"/>
</dbReference>
<protein>
    <submittedName>
        <fullName evidence="1">DNA alkylation repair protein</fullName>
    </submittedName>
</protein>
<dbReference type="SUPFAM" id="SSF48371">
    <property type="entry name" value="ARM repeat"/>
    <property type="match status" value="1"/>
</dbReference>
<dbReference type="InterPro" id="IPR016024">
    <property type="entry name" value="ARM-type_fold"/>
</dbReference>
<dbReference type="Gene3D" id="1.25.40.290">
    <property type="entry name" value="ARM repeat domains"/>
    <property type="match status" value="1"/>
</dbReference>
<dbReference type="EMBL" id="CP136521">
    <property type="protein sequence ID" value="WOD43526.1"/>
    <property type="molecule type" value="Genomic_DNA"/>
</dbReference>
<evidence type="ECO:0000313" key="1">
    <source>
        <dbReference type="EMBL" id="WOD43526.1"/>
    </source>
</evidence>
<proteinExistence type="predicted"/>
<dbReference type="Proteomes" id="UP001302486">
    <property type="component" value="Chromosome"/>
</dbReference>
<organism evidence="1 2">
    <name type="scientific">Hwangdonia lutea</name>
    <dbReference type="NCBI Taxonomy" id="3075823"/>
    <lineage>
        <taxon>Bacteria</taxon>
        <taxon>Pseudomonadati</taxon>
        <taxon>Bacteroidota</taxon>
        <taxon>Flavobacteriia</taxon>
        <taxon>Flavobacteriales</taxon>
        <taxon>Flavobacteriaceae</taxon>
        <taxon>Hwangdonia</taxon>
    </lineage>
</organism>
<dbReference type="Pfam" id="PF08713">
    <property type="entry name" value="DNA_alkylation"/>
    <property type="match status" value="1"/>
</dbReference>
<gene>
    <name evidence="1" type="ORF">RNZ46_16175</name>
</gene>